<proteinExistence type="predicted"/>
<dbReference type="Gene3D" id="3.90.550.10">
    <property type="entry name" value="Spore Coat Polysaccharide Biosynthesis Protein SpsA, Chain A"/>
    <property type="match status" value="1"/>
</dbReference>
<dbReference type="PANTHER" id="PTHR22916:SF3">
    <property type="entry name" value="UDP-GLCNAC:BETAGAL BETA-1,3-N-ACETYLGLUCOSAMINYLTRANSFERASE-LIKE PROTEIN 1"/>
    <property type="match status" value="1"/>
</dbReference>
<feature type="domain" description="Glycosyltransferase 2-like" evidence="1">
    <location>
        <begin position="3"/>
        <end position="111"/>
    </location>
</feature>
<name>A0A4R8VE40_9MICO</name>
<organism evidence="2 3">
    <name type="scientific">Terrimesophilobacter mesophilus</name>
    <dbReference type="NCBI Taxonomy" id="433647"/>
    <lineage>
        <taxon>Bacteria</taxon>
        <taxon>Bacillati</taxon>
        <taxon>Actinomycetota</taxon>
        <taxon>Actinomycetes</taxon>
        <taxon>Micrococcales</taxon>
        <taxon>Microbacteriaceae</taxon>
        <taxon>Terrimesophilobacter</taxon>
    </lineage>
</organism>
<protein>
    <submittedName>
        <fullName evidence="2">Glycosyltransferase family 2 protein</fullName>
    </submittedName>
</protein>
<dbReference type="InterPro" id="IPR001173">
    <property type="entry name" value="Glyco_trans_2-like"/>
</dbReference>
<dbReference type="Pfam" id="PF00535">
    <property type="entry name" value="Glycos_transf_2"/>
    <property type="match status" value="1"/>
</dbReference>
<dbReference type="EMBL" id="SOFI01000003">
    <property type="protein sequence ID" value="TFB80766.1"/>
    <property type="molecule type" value="Genomic_DNA"/>
</dbReference>
<keyword evidence="2" id="KW-0808">Transferase</keyword>
<dbReference type="AlphaFoldDB" id="A0A4R8VE40"/>
<dbReference type="InterPro" id="IPR029044">
    <property type="entry name" value="Nucleotide-diphossugar_trans"/>
</dbReference>
<dbReference type="PANTHER" id="PTHR22916">
    <property type="entry name" value="GLYCOSYLTRANSFERASE"/>
    <property type="match status" value="1"/>
</dbReference>
<gene>
    <name evidence="2" type="ORF">E3N84_05090</name>
</gene>
<evidence type="ECO:0000313" key="3">
    <source>
        <dbReference type="Proteomes" id="UP000298488"/>
    </source>
</evidence>
<accession>A0A4R8VE40</accession>
<dbReference type="Proteomes" id="UP000298488">
    <property type="component" value="Unassembled WGS sequence"/>
</dbReference>
<evidence type="ECO:0000313" key="2">
    <source>
        <dbReference type="EMBL" id="TFB80766.1"/>
    </source>
</evidence>
<keyword evidence="3" id="KW-1185">Reference proteome</keyword>
<dbReference type="OrthoDB" id="9802649at2"/>
<dbReference type="GO" id="GO:0016758">
    <property type="term" value="F:hexosyltransferase activity"/>
    <property type="evidence" value="ECO:0007669"/>
    <property type="project" value="UniProtKB-ARBA"/>
</dbReference>
<evidence type="ECO:0000259" key="1">
    <source>
        <dbReference type="Pfam" id="PF00535"/>
    </source>
</evidence>
<dbReference type="CDD" id="cd04196">
    <property type="entry name" value="GT_2_like_d"/>
    <property type="match status" value="1"/>
</dbReference>
<dbReference type="SUPFAM" id="SSF53448">
    <property type="entry name" value="Nucleotide-diphospho-sugar transferases"/>
    <property type="match status" value="1"/>
</dbReference>
<reference evidence="2 3" key="1">
    <citation type="submission" date="2019-03" db="EMBL/GenBank/DDBJ databases">
        <title>Genomics of glacier-inhabiting Cryobacterium strains.</title>
        <authorList>
            <person name="Liu Q."/>
            <person name="Xin Y.-H."/>
        </authorList>
    </citation>
    <scope>NUCLEOTIDE SEQUENCE [LARGE SCALE GENOMIC DNA]</scope>
    <source>
        <strain evidence="2 3">CGMCC 1.10440</strain>
    </source>
</reference>
<comment type="caution">
    <text evidence="2">The sequence shown here is derived from an EMBL/GenBank/DDBJ whole genome shotgun (WGS) entry which is preliminary data.</text>
</comment>
<sequence>MPFVREQLRSILHQSQPPAQLVVSDDASSDGTVSAVKDIMSRFRAERPTEGVALTLLENAAPLGVTANFEQAVLACTGEFIALCDQDDSWVPERLAAATARFMAEPGLLLLFSDARLVNAEGEPLGENLFEAIGFSAREKREVHGGRALDTLLRRNVVTGATTVFRRSLLESAVPFPAEWVHDEWLAIMAAVVGRIDFLPDALVDYRQHGKNHIGAGSPSGAELVGRLREPGTARNKRLLGRARAFAGRLAAMGGVDRELVRGAEAKLAHEYARSGYPRSRFLRLGPVVLEAATGRYGRYGRARYDIPRDLFQPR</sequence>